<name>A0ABW1JDX5_9ACTN</name>
<evidence type="ECO:0000256" key="1">
    <source>
        <dbReference type="SAM" id="SignalP"/>
    </source>
</evidence>
<protein>
    <submittedName>
        <fullName evidence="2">Uncharacterized protein</fullName>
    </submittedName>
</protein>
<reference evidence="3" key="1">
    <citation type="journal article" date="2019" name="Int. J. Syst. Evol. Microbiol.">
        <title>The Global Catalogue of Microorganisms (GCM) 10K type strain sequencing project: providing services to taxonomists for standard genome sequencing and annotation.</title>
        <authorList>
            <consortium name="The Broad Institute Genomics Platform"/>
            <consortium name="The Broad Institute Genome Sequencing Center for Infectious Disease"/>
            <person name="Wu L."/>
            <person name="Ma J."/>
        </authorList>
    </citation>
    <scope>NUCLEOTIDE SEQUENCE [LARGE SCALE GENOMIC DNA]</scope>
    <source>
        <strain evidence="3">KACC 14249</strain>
    </source>
</reference>
<feature type="chain" id="PRO_5047147020" evidence="1">
    <location>
        <begin position="22"/>
        <end position="126"/>
    </location>
</feature>
<dbReference type="RefSeq" id="WP_345716025.1">
    <property type="nucleotide sequence ID" value="NZ_BAABFP010000004.1"/>
</dbReference>
<organism evidence="2 3">
    <name type="scientific">Angustibacter luteus</name>
    <dbReference type="NCBI Taxonomy" id="658456"/>
    <lineage>
        <taxon>Bacteria</taxon>
        <taxon>Bacillati</taxon>
        <taxon>Actinomycetota</taxon>
        <taxon>Actinomycetes</taxon>
        <taxon>Kineosporiales</taxon>
        <taxon>Kineosporiaceae</taxon>
    </lineage>
</organism>
<keyword evidence="1" id="KW-0732">Signal</keyword>
<gene>
    <name evidence="2" type="ORF">ACFQDO_08740</name>
</gene>
<dbReference type="Proteomes" id="UP001596189">
    <property type="component" value="Unassembled WGS sequence"/>
</dbReference>
<proteinExistence type="predicted"/>
<accession>A0ABW1JDX5</accession>
<keyword evidence="3" id="KW-1185">Reference proteome</keyword>
<feature type="signal peptide" evidence="1">
    <location>
        <begin position="1"/>
        <end position="21"/>
    </location>
</feature>
<dbReference type="EMBL" id="JBHSRD010000003">
    <property type="protein sequence ID" value="MFC6007215.1"/>
    <property type="molecule type" value="Genomic_DNA"/>
</dbReference>
<comment type="caution">
    <text evidence="2">The sequence shown here is derived from an EMBL/GenBank/DDBJ whole genome shotgun (WGS) entry which is preliminary data.</text>
</comment>
<sequence>MAAAVALALAALWLGAPAAQAEGRDLYITTTDAGHPAAFAWFYPHGEHWGVCDDQKDGKRAIVYLKNVRTGTVYTLFDDNGYNNTCSRSPVNFNLAEGTPVALRVCLRDGALGPFSSCSAWTRSTA</sequence>
<evidence type="ECO:0000313" key="2">
    <source>
        <dbReference type="EMBL" id="MFC6007215.1"/>
    </source>
</evidence>
<evidence type="ECO:0000313" key="3">
    <source>
        <dbReference type="Proteomes" id="UP001596189"/>
    </source>
</evidence>